<dbReference type="SUPFAM" id="SSF141986">
    <property type="entry name" value="LD-carboxypeptidase A C-terminal domain-like"/>
    <property type="match status" value="1"/>
</dbReference>
<comment type="similarity">
    <text evidence="1">Belongs to the peptidase S66 family.</text>
</comment>
<dbReference type="InterPro" id="IPR029062">
    <property type="entry name" value="Class_I_gatase-like"/>
</dbReference>
<evidence type="ECO:0000313" key="9">
    <source>
        <dbReference type="EMBL" id="MCU7547994.1"/>
    </source>
</evidence>
<name>A0A9X2XNE5_9BACT</name>
<dbReference type="EMBL" id="JAOTIF010000001">
    <property type="protein sequence ID" value="MCU7547994.1"/>
    <property type="molecule type" value="Genomic_DNA"/>
</dbReference>
<dbReference type="Pfam" id="PF02016">
    <property type="entry name" value="Peptidase_S66"/>
    <property type="match status" value="1"/>
</dbReference>
<dbReference type="GO" id="GO:0008236">
    <property type="term" value="F:serine-type peptidase activity"/>
    <property type="evidence" value="ECO:0007669"/>
    <property type="project" value="UniProtKB-KW"/>
</dbReference>
<evidence type="ECO:0000259" key="7">
    <source>
        <dbReference type="Pfam" id="PF02016"/>
    </source>
</evidence>
<dbReference type="PANTHER" id="PTHR30237">
    <property type="entry name" value="MURAMOYLTETRAPEPTIDE CARBOXYPEPTIDASE"/>
    <property type="match status" value="1"/>
</dbReference>
<dbReference type="GO" id="GO:0004180">
    <property type="term" value="F:carboxypeptidase activity"/>
    <property type="evidence" value="ECO:0007669"/>
    <property type="project" value="UniProtKB-KW"/>
</dbReference>
<feature type="domain" description="LD-carboxypeptidase N-terminal" evidence="7">
    <location>
        <begin position="52"/>
        <end position="166"/>
    </location>
</feature>
<feature type="domain" description="LD-carboxypeptidase C-terminal" evidence="8">
    <location>
        <begin position="216"/>
        <end position="333"/>
    </location>
</feature>
<feature type="active site" description="Charge relay system" evidence="6">
    <location>
        <position position="247"/>
    </location>
</feature>
<dbReference type="PIRSF" id="PIRSF028757">
    <property type="entry name" value="LD-carboxypeptidase"/>
    <property type="match status" value="1"/>
</dbReference>
<dbReference type="InterPro" id="IPR040449">
    <property type="entry name" value="Peptidase_S66_N"/>
</dbReference>
<dbReference type="AlphaFoldDB" id="A0A9X2XNE5"/>
<sequence length="346" mass="38045">MNRKRFLSALSAFSSALVFPIREAKAAASLHLSIKTDISAIPPYLKPGDTLGITAPAGHITIERLGPAISIMESWGYKVKIGNTIGKQDFSFGGTDEERAADFQQMLDDPSIKAIMCARGGYGVVRIVDQLDWARFKLRPKWIIGFSDVTVLHSHIQRNCGIATIHSKMCNSFPDDLAISEPIQVQTIQSIQEALSGKQMAYTALPNSCNRAGIAEGTLVGGNLKVLETLSGTVSDINTAGKILFVEDTGEYLYSIDRMFWNLQRTGKLKTLKGLIVGGFNIKPDDEGEEFGRSLQEIILSKVKNYTYPVCFDFPVGHQRANFALKCGVKHRLKVTSDETTLIEIK</sequence>
<organism evidence="9 10">
    <name type="scientific">Paraflavisolibacter caeni</name>
    <dbReference type="NCBI Taxonomy" id="2982496"/>
    <lineage>
        <taxon>Bacteria</taxon>
        <taxon>Pseudomonadati</taxon>
        <taxon>Bacteroidota</taxon>
        <taxon>Chitinophagia</taxon>
        <taxon>Chitinophagales</taxon>
        <taxon>Chitinophagaceae</taxon>
        <taxon>Paraflavisolibacter</taxon>
    </lineage>
</organism>
<evidence type="ECO:0000256" key="4">
    <source>
        <dbReference type="ARBA" id="ARBA00022801"/>
    </source>
</evidence>
<reference evidence="9" key="1">
    <citation type="submission" date="2022-09" db="EMBL/GenBank/DDBJ databases">
        <authorList>
            <person name="Yuan C."/>
            <person name="Ke Z."/>
        </authorList>
    </citation>
    <scope>NUCLEOTIDE SEQUENCE</scope>
    <source>
        <strain evidence="9">LB-8</strain>
    </source>
</reference>
<protein>
    <submittedName>
        <fullName evidence="9">LD-carboxypeptidase</fullName>
    </submittedName>
</protein>
<keyword evidence="3" id="KW-0645">Protease</keyword>
<dbReference type="Proteomes" id="UP001155483">
    <property type="component" value="Unassembled WGS sequence"/>
</dbReference>
<dbReference type="RefSeq" id="WP_279295438.1">
    <property type="nucleotide sequence ID" value="NZ_JAOTIF010000001.1"/>
</dbReference>
<feature type="active site" description="Charge relay system" evidence="6">
    <location>
        <position position="318"/>
    </location>
</feature>
<keyword evidence="4" id="KW-0378">Hydrolase</keyword>
<dbReference type="PANTHER" id="PTHR30237:SF2">
    <property type="entry name" value="MUREIN TETRAPEPTIDE CARBOXYPEPTIDASE"/>
    <property type="match status" value="1"/>
</dbReference>
<evidence type="ECO:0000313" key="10">
    <source>
        <dbReference type="Proteomes" id="UP001155483"/>
    </source>
</evidence>
<dbReference type="GO" id="GO:0006508">
    <property type="term" value="P:proteolysis"/>
    <property type="evidence" value="ECO:0007669"/>
    <property type="project" value="UniProtKB-KW"/>
</dbReference>
<keyword evidence="2" id="KW-0121">Carboxypeptidase</keyword>
<gene>
    <name evidence="9" type="ORF">OCK74_02660</name>
</gene>
<dbReference type="InterPro" id="IPR003507">
    <property type="entry name" value="S66_fam"/>
</dbReference>
<evidence type="ECO:0000256" key="2">
    <source>
        <dbReference type="ARBA" id="ARBA00022645"/>
    </source>
</evidence>
<dbReference type="Pfam" id="PF17676">
    <property type="entry name" value="Peptidase_S66C"/>
    <property type="match status" value="1"/>
</dbReference>
<reference evidence="9" key="2">
    <citation type="submission" date="2023-04" db="EMBL/GenBank/DDBJ databases">
        <title>Paracnuella aquatica gen. nov., sp. nov., a member of the family Chitinophagaceae isolated from a hot spring.</title>
        <authorList>
            <person name="Wang C."/>
        </authorList>
    </citation>
    <scope>NUCLEOTIDE SEQUENCE</scope>
    <source>
        <strain evidence="9">LB-8</strain>
    </source>
</reference>
<evidence type="ECO:0000259" key="8">
    <source>
        <dbReference type="Pfam" id="PF17676"/>
    </source>
</evidence>
<dbReference type="Gene3D" id="3.50.30.60">
    <property type="entry name" value="LD-carboxypeptidase A C-terminal domain-like"/>
    <property type="match status" value="1"/>
</dbReference>
<evidence type="ECO:0000256" key="6">
    <source>
        <dbReference type="PIRSR" id="PIRSR028757-1"/>
    </source>
</evidence>
<evidence type="ECO:0000256" key="5">
    <source>
        <dbReference type="ARBA" id="ARBA00022825"/>
    </source>
</evidence>
<keyword evidence="10" id="KW-1185">Reference proteome</keyword>
<dbReference type="CDD" id="cd07025">
    <property type="entry name" value="Peptidase_S66"/>
    <property type="match status" value="1"/>
</dbReference>
<feature type="active site" description="Nucleophile" evidence="6">
    <location>
        <position position="147"/>
    </location>
</feature>
<accession>A0A9X2XNE5</accession>
<comment type="caution">
    <text evidence="9">The sequence shown here is derived from an EMBL/GenBank/DDBJ whole genome shotgun (WGS) entry which is preliminary data.</text>
</comment>
<dbReference type="InterPro" id="IPR040921">
    <property type="entry name" value="Peptidase_S66C"/>
</dbReference>
<dbReference type="SUPFAM" id="SSF52317">
    <property type="entry name" value="Class I glutamine amidotransferase-like"/>
    <property type="match status" value="1"/>
</dbReference>
<dbReference type="InterPro" id="IPR027478">
    <property type="entry name" value="LdcA_N"/>
</dbReference>
<proteinExistence type="inferred from homology"/>
<evidence type="ECO:0000256" key="3">
    <source>
        <dbReference type="ARBA" id="ARBA00022670"/>
    </source>
</evidence>
<evidence type="ECO:0000256" key="1">
    <source>
        <dbReference type="ARBA" id="ARBA00010233"/>
    </source>
</evidence>
<dbReference type="Gene3D" id="3.40.50.10740">
    <property type="entry name" value="Class I glutamine amidotransferase-like"/>
    <property type="match status" value="1"/>
</dbReference>
<dbReference type="InterPro" id="IPR027461">
    <property type="entry name" value="Carboxypeptidase_A_C_sf"/>
</dbReference>
<keyword evidence="5" id="KW-0720">Serine protease</keyword>